<feature type="compositionally biased region" description="Low complexity" evidence="1">
    <location>
        <begin position="98"/>
        <end position="113"/>
    </location>
</feature>
<keyword evidence="3" id="KW-1185">Reference proteome</keyword>
<reference evidence="2 3" key="1">
    <citation type="journal article" date="2020" name="G3 (Bethesda)">
        <title>Improved Reference Genome for Cyclotella cryptica CCMP332, a Model for Cell Wall Morphogenesis, Salinity Adaptation, and Lipid Production in Diatoms (Bacillariophyta).</title>
        <authorList>
            <person name="Roberts W.R."/>
            <person name="Downey K.M."/>
            <person name="Ruck E.C."/>
            <person name="Traller J.C."/>
            <person name="Alverson A.J."/>
        </authorList>
    </citation>
    <scope>NUCLEOTIDE SEQUENCE [LARGE SCALE GENOMIC DNA]</scope>
    <source>
        <strain evidence="2 3">CCMP332</strain>
    </source>
</reference>
<evidence type="ECO:0000256" key="1">
    <source>
        <dbReference type="SAM" id="MobiDB-lite"/>
    </source>
</evidence>
<name>A0ABD3P303_9STRA</name>
<dbReference type="AlphaFoldDB" id="A0ABD3P303"/>
<organism evidence="2 3">
    <name type="scientific">Cyclotella cryptica</name>
    <dbReference type="NCBI Taxonomy" id="29204"/>
    <lineage>
        <taxon>Eukaryota</taxon>
        <taxon>Sar</taxon>
        <taxon>Stramenopiles</taxon>
        <taxon>Ochrophyta</taxon>
        <taxon>Bacillariophyta</taxon>
        <taxon>Coscinodiscophyceae</taxon>
        <taxon>Thalassiosirophycidae</taxon>
        <taxon>Stephanodiscales</taxon>
        <taxon>Stephanodiscaceae</taxon>
        <taxon>Cyclotella</taxon>
    </lineage>
</organism>
<dbReference type="EMBL" id="JABMIG020000307">
    <property type="protein sequence ID" value="KAL3781746.1"/>
    <property type="molecule type" value="Genomic_DNA"/>
</dbReference>
<feature type="compositionally biased region" description="Polar residues" evidence="1">
    <location>
        <begin position="1"/>
        <end position="17"/>
    </location>
</feature>
<evidence type="ECO:0000313" key="3">
    <source>
        <dbReference type="Proteomes" id="UP001516023"/>
    </source>
</evidence>
<dbReference type="Proteomes" id="UP001516023">
    <property type="component" value="Unassembled WGS sequence"/>
</dbReference>
<feature type="compositionally biased region" description="Polar residues" evidence="1">
    <location>
        <begin position="73"/>
        <end position="85"/>
    </location>
</feature>
<feature type="compositionally biased region" description="Low complexity" evidence="1">
    <location>
        <begin position="37"/>
        <end position="63"/>
    </location>
</feature>
<proteinExistence type="predicted"/>
<gene>
    <name evidence="2" type="ORF">HJC23_004845</name>
</gene>
<accession>A0ABD3P303</accession>
<sequence>MPAITSRSPLHSPSEESASVVADDTNRNDSETSPETAAVARGAAASARHSVRTTASTAATSVTKGSVGRLPVTASNASRLPSVSSRMAKPPLAKSLPRGRGAAARPTPAVRAGKASRVKVNGPPRANQTIAKATDRFSTGLDVWNAAKGGGDAEEGLRDNSQRRSKWNSLIPSFGQVAAFTRIFVTNTVLGMAVFVTYEGIVDYVSLLEDKGDILDQLGWKSSELKNIEEQNEMTISQFNGNDATINITDRIEQNSAKEVGNDTIAQISILTHNQSNNSENESGNSDRVSIPLHFLAGGLGGASHAILSLVLETKVSMTHHSGNLNTTAFHDRTKSTLISIPKPMASLFRSRRYPSFSTSISPSNNMTSSSFLSLQYPVINYSIATIAHHSLAHAVLFGTYQWIKRSLSEGVTFYSRPIDEVEAAAVTSEKKSSGIFSSYVNNNKDLIAHAAVIALAGGIAGQAQHLTSHFTEQWFCLTTTMIPEQKSTSKGNFRLRWRVLWSSWPAWRSTVLAFPPSAIGFLAFEYGKAMV</sequence>
<comment type="caution">
    <text evidence="2">The sequence shown here is derived from an EMBL/GenBank/DDBJ whole genome shotgun (WGS) entry which is preliminary data.</text>
</comment>
<protein>
    <submittedName>
        <fullName evidence="2">Uncharacterized protein</fullName>
    </submittedName>
</protein>
<evidence type="ECO:0000313" key="2">
    <source>
        <dbReference type="EMBL" id="KAL3781746.1"/>
    </source>
</evidence>
<feature type="region of interest" description="Disordered" evidence="1">
    <location>
        <begin position="1"/>
        <end position="125"/>
    </location>
</feature>